<name>A0ABT9WYK2_9BACI</name>
<dbReference type="InterPro" id="IPR051535">
    <property type="entry name" value="Siderophore_ABC-ATPase"/>
</dbReference>
<keyword evidence="5" id="KW-0547">Nucleotide-binding</keyword>
<keyword evidence="8" id="KW-0406">Ion transport</keyword>
<dbReference type="SMART" id="SM00382">
    <property type="entry name" value="AAA"/>
    <property type="match status" value="1"/>
</dbReference>
<keyword evidence="12" id="KW-1185">Reference proteome</keyword>
<dbReference type="PANTHER" id="PTHR42771">
    <property type="entry name" value="IRON(3+)-HYDROXAMATE IMPORT ATP-BINDING PROTEIN FHUC"/>
    <property type="match status" value="1"/>
</dbReference>
<evidence type="ECO:0000256" key="4">
    <source>
        <dbReference type="ARBA" id="ARBA00022496"/>
    </source>
</evidence>
<dbReference type="PROSITE" id="PS00211">
    <property type="entry name" value="ABC_TRANSPORTER_1"/>
    <property type="match status" value="1"/>
</dbReference>
<feature type="domain" description="ABC transporter" evidence="10">
    <location>
        <begin position="5"/>
        <end position="241"/>
    </location>
</feature>
<keyword evidence="2" id="KW-0813">Transport</keyword>
<dbReference type="RefSeq" id="WP_307233144.1">
    <property type="nucleotide sequence ID" value="NZ_JAUSTT010000042.1"/>
</dbReference>
<keyword evidence="4" id="KW-0410">Iron transport</keyword>
<evidence type="ECO:0000256" key="8">
    <source>
        <dbReference type="ARBA" id="ARBA00023065"/>
    </source>
</evidence>
<reference evidence="11 12" key="1">
    <citation type="submission" date="2023-07" db="EMBL/GenBank/DDBJ databases">
        <title>Genomic Encyclopedia of Type Strains, Phase IV (KMG-IV): sequencing the most valuable type-strain genomes for metagenomic binning, comparative biology and taxonomic classification.</title>
        <authorList>
            <person name="Goeker M."/>
        </authorList>
    </citation>
    <scope>NUCLEOTIDE SEQUENCE [LARGE SCALE GENOMIC DNA]</scope>
    <source>
        <strain evidence="11 12">DSM 23837</strain>
    </source>
</reference>
<comment type="caution">
    <text evidence="11">The sequence shown here is derived from an EMBL/GenBank/DDBJ whole genome shotgun (WGS) entry which is preliminary data.</text>
</comment>
<keyword evidence="7" id="KW-0408">Iron</keyword>
<dbReference type="PROSITE" id="PS50893">
    <property type="entry name" value="ABC_TRANSPORTER_2"/>
    <property type="match status" value="1"/>
</dbReference>
<dbReference type="SUPFAM" id="SSF52540">
    <property type="entry name" value="P-loop containing nucleoside triphosphate hydrolases"/>
    <property type="match status" value="1"/>
</dbReference>
<dbReference type="Gene3D" id="3.40.50.300">
    <property type="entry name" value="P-loop containing nucleotide triphosphate hydrolases"/>
    <property type="match status" value="1"/>
</dbReference>
<protein>
    <submittedName>
        <fullName evidence="11">Iron complex transport system ATP-binding protein</fullName>
    </submittedName>
</protein>
<proteinExistence type="predicted"/>
<evidence type="ECO:0000256" key="1">
    <source>
        <dbReference type="ARBA" id="ARBA00004202"/>
    </source>
</evidence>
<evidence type="ECO:0000313" key="11">
    <source>
        <dbReference type="EMBL" id="MDQ0178375.1"/>
    </source>
</evidence>
<sequence length="271" mass="30322">MTSRIRTENVDIGYDDKLVVKELNLEIPNQKITSLVGANGSGKSTILKTIGRIIKAAEGAIFLDGKELHEQKTKEIAKKLAILPQNPFPPLGLKVDELVAYGRAPYQKGFNTLTKEDREIVYWALEVSGMLTFAKRDLDSLSGGQLQRVWIAMALAQQTEILLLDEPTTFLDMAHQMDVLCLLEKLNKEEQRTIVMVVHDLNHASRFSDYMIAIKDGKIVKKGTPNDVMKTEVLREVFGIDADIVQAPRTGHPICVPFGTFHVKNRKQVVS</sequence>
<evidence type="ECO:0000259" key="10">
    <source>
        <dbReference type="PROSITE" id="PS50893"/>
    </source>
</evidence>
<evidence type="ECO:0000256" key="7">
    <source>
        <dbReference type="ARBA" id="ARBA00023004"/>
    </source>
</evidence>
<dbReference type="GO" id="GO:0005524">
    <property type="term" value="F:ATP binding"/>
    <property type="evidence" value="ECO:0007669"/>
    <property type="project" value="UniProtKB-KW"/>
</dbReference>
<dbReference type="EMBL" id="JAUSTT010000042">
    <property type="protein sequence ID" value="MDQ0178375.1"/>
    <property type="molecule type" value="Genomic_DNA"/>
</dbReference>
<evidence type="ECO:0000313" key="12">
    <source>
        <dbReference type="Proteomes" id="UP001223586"/>
    </source>
</evidence>
<organism evidence="11 12">
    <name type="scientific">Bacillus chungangensis</name>
    <dbReference type="NCBI Taxonomy" id="587633"/>
    <lineage>
        <taxon>Bacteria</taxon>
        <taxon>Bacillati</taxon>
        <taxon>Bacillota</taxon>
        <taxon>Bacilli</taxon>
        <taxon>Bacillales</taxon>
        <taxon>Bacillaceae</taxon>
        <taxon>Bacillus</taxon>
    </lineage>
</organism>
<evidence type="ECO:0000256" key="2">
    <source>
        <dbReference type="ARBA" id="ARBA00022448"/>
    </source>
</evidence>
<gene>
    <name evidence="11" type="ORF">J2S08_004280</name>
</gene>
<evidence type="ECO:0000256" key="9">
    <source>
        <dbReference type="ARBA" id="ARBA00023136"/>
    </source>
</evidence>
<dbReference type="InterPro" id="IPR003593">
    <property type="entry name" value="AAA+_ATPase"/>
</dbReference>
<evidence type="ECO:0000256" key="3">
    <source>
        <dbReference type="ARBA" id="ARBA00022475"/>
    </source>
</evidence>
<dbReference type="InterPro" id="IPR027417">
    <property type="entry name" value="P-loop_NTPase"/>
</dbReference>
<keyword evidence="6 11" id="KW-0067">ATP-binding</keyword>
<dbReference type="InterPro" id="IPR017871">
    <property type="entry name" value="ABC_transporter-like_CS"/>
</dbReference>
<keyword evidence="3" id="KW-1003">Cell membrane</keyword>
<keyword evidence="9" id="KW-0472">Membrane</keyword>
<dbReference type="Proteomes" id="UP001223586">
    <property type="component" value="Unassembled WGS sequence"/>
</dbReference>
<dbReference type="CDD" id="cd03214">
    <property type="entry name" value="ABC_Iron-Siderophores_B12_Hemin"/>
    <property type="match status" value="1"/>
</dbReference>
<dbReference type="PANTHER" id="PTHR42771:SF4">
    <property type="entry name" value="IRON(3+)-HYDROXAMATE IMPORT ATP-BINDING PROTEIN FHUC"/>
    <property type="match status" value="1"/>
</dbReference>
<evidence type="ECO:0000256" key="6">
    <source>
        <dbReference type="ARBA" id="ARBA00022840"/>
    </source>
</evidence>
<dbReference type="Pfam" id="PF00005">
    <property type="entry name" value="ABC_tran"/>
    <property type="match status" value="1"/>
</dbReference>
<dbReference type="InterPro" id="IPR003439">
    <property type="entry name" value="ABC_transporter-like_ATP-bd"/>
</dbReference>
<evidence type="ECO:0000256" key="5">
    <source>
        <dbReference type="ARBA" id="ARBA00022741"/>
    </source>
</evidence>
<comment type="subcellular location">
    <subcellularLocation>
        <location evidence="1">Cell membrane</location>
        <topology evidence="1">Peripheral membrane protein</topology>
    </subcellularLocation>
</comment>
<accession>A0ABT9WYK2</accession>